<feature type="transmembrane region" description="Helical" evidence="6">
    <location>
        <begin position="710"/>
        <end position="730"/>
    </location>
</feature>
<dbReference type="InterPro" id="IPR028082">
    <property type="entry name" value="Peripla_BP_I"/>
</dbReference>
<dbReference type="Pfam" id="PF02653">
    <property type="entry name" value="BPD_transp_2"/>
    <property type="match status" value="1"/>
</dbReference>
<feature type="transmembrane region" description="Helical" evidence="6">
    <location>
        <begin position="463"/>
        <end position="483"/>
    </location>
</feature>
<reference evidence="9" key="1">
    <citation type="submission" date="2022-10" db="EMBL/GenBank/DDBJ databases">
        <authorList>
            <person name="Chen Y."/>
            <person name="Dougan E. K."/>
            <person name="Chan C."/>
            <person name="Rhodes N."/>
            <person name="Thang M."/>
        </authorList>
    </citation>
    <scope>NUCLEOTIDE SEQUENCE</scope>
</reference>
<dbReference type="EMBL" id="CAMXCT010000001">
    <property type="protein sequence ID" value="CAI3972095.1"/>
    <property type="molecule type" value="Genomic_DNA"/>
</dbReference>
<feature type="chain" id="PRO_5043271778" evidence="7">
    <location>
        <begin position="19"/>
        <end position="738"/>
    </location>
</feature>
<evidence type="ECO:0000256" key="7">
    <source>
        <dbReference type="SAM" id="SignalP"/>
    </source>
</evidence>
<dbReference type="Proteomes" id="UP001152797">
    <property type="component" value="Unassembled WGS sequence"/>
</dbReference>
<dbReference type="AlphaFoldDB" id="A0A9P1FEU1"/>
<reference evidence="10" key="2">
    <citation type="submission" date="2024-04" db="EMBL/GenBank/DDBJ databases">
        <authorList>
            <person name="Chen Y."/>
            <person name="Shah S."/>
            <person name="Dougan E. K."/>
            <person name="Thang M."/>
            <person name="Chan C."/>
        </authorList>
    </citation>
    <scope>NUCLEOTIDE SEQUENCE [LARGE SCALE GENOMIC DNA]</scope>
</reference>
<feature type="domain" description="Periplasmic binding protein" evidence="8">
    <location>
        <begin position="38"/>
        <end position="292"/>
    </location>
</feature>
<dbReference type="InterPro" id="IPR025997">
    <property type="entry name" value="SBP_2_dom"/>
</dbReference>
<dbReference type="Gene3D" id="3.40.50.2300">
    <property type="match status" value="2"/>
</dbReference>
<proteinExistence type="predicted"/>
<evidence type="ECO:0000256" key="4">
    <source>
        <dbReference type="ARBA" id="ARBA00022989"/>
    </source>
</evidence>
<keyword evidence="7" id="KW-0732">Signal</keyword>
<dbReference type="CDD" id="cd06579">
    <property type="entry name" value="TM_PBP1_transp_AraH_like"/>
    <property type="match status" value="1"/>
</dbReference>
<dbReference type="SUPFAM" id="SSF53822">
    <property type="entry name" value="Periplasmic binding protein-like I"/>
    <property type="match status" value="1"/>
</dbReference>
<dbReference type="PROSITE" id="PS51257">
    <property type="entry name" value="PROKAR_LIPOPROTEIN"/>
    <property type="match status" value="1"/>
</dbReference>
<keyword evidence="3 6" id="KW-0812">Transmembrane</keyword>
<evidence type="ECO:0000259" key="8">
    <source>
        <dbReference type="Pfam" id="PF13407"/>
    </source>
</evidence>
<dbReference type="EMBL" id="CAMXCT020000001">
    <property type="protein sequence ID" value="CAL1125470.1"/>
    <property type="molecule type" value="Genomic_DNA"/>
</dbReference>
<evidence type="ECO:0000256" key="2">
    <source>
        <dbReference type="ARBA" id="ARBA00022475"/>
    </source>
</evidence>
<feature type="transmembrane region" description="Helical" evidence="6">
    <location>
        <begin position="411"/>
        <end position="428"/>
    </location>
</feature>
<dbReference type="GO" id="GO:0005886">
    <property type="term" value="C:plasma membrane"/>
    <property type="evidence" value="ECO:0007669"/>
    <property type="project" value="UniProtKB-SubCell"/>
</dbReference>
<keyword evidence="2" id="KW-1003">Cell membrane</keyword>
<feature type="transmembrane region" description="Helical" evidence="6">
    <location>
        <begin position="386"/>
        <end position="405"/>
    </location>
</feature>
<dbReference type="EMBL" id="CAMXCT030000001">
    <property type="protein sequence ID" value="CAL4759407.1"/>
    <property type="molecule type" value="Genomic_DNA"/>
</dbReference>
<comment type="subcellular location">
    <subcellularLocation>
        <location evidence="1">Cell membrane</location>
        <topology evidence="1">Multi-pass membrane protein</topology>
    </subcellularLocation>
</comment>
<evidence type="ECO:0000256" key="3">
    <source>
        <dbReference type="ARBA" id="ARBA00022692"/>
    </source>
</evidence>
<evidence type="ECO:0000256" key="1">
    <source>
        <dbReference type="ARBA" id="ARBA00004651"/>
    </source>
</evidence>
<dbReference type="Pfam" id="PF13407">
    <property type="entry name" value="Peripla_BP_4"/>
    <property type="match status" value="1"/>
</dbReference>
<organism evidence="9">
    <name type="scientific">Cladocopium goreaui</name>
    <dbReference type="NCBI Taxonomy" id="2562237"/>
    <lineage>
        <taxon>Eukaryota</taxon>
        <taxon>Sar</taxon>
        <taxon>Alveolata</taxon>
        <taxon>Dinophyceae</taxon>
        <taxon>Suessiales</taxon>
        <taxon>Symbiodiniaceae</taxon>
        <taxon>Cladocopium</taxon>
    </lineage>
</organism>
<feature type="transmembrane region" description="Helical" evidence="6">
    <location>
        <begin position="440"/>
        <end position="457"/>
    </location>
</feature>
<evidence type="ECO:0000313" key="11">
    <source>
        <dbReference type="EMBL" id="CAL4759407.1"/>
    </source>
</evidence>
<feature type="transmembrane region" description="Helical" evidence="6">
    <location>
        <begin position="644"/>
        <end position="662"/>
    </location>
</feature>
<feature type="transmembrane region" description="Helical" evidence="6">
    <location>
        <begin position="349"/>
        <end position="365"/>
    </location>
</feature>
<sequence>MWRSGLALCAALVVVVVGGCSAPATTSSEGEDDGRIIILMNGNSPFWDAVRVGMEDAAEEMQVNAVLDTNDATPKGQVDKLRQYASQGDIKAIAISVTDGANPAIAEELKSLREQNNVHVVTIDSDVDRDRYRDSRSYFIGTDNFEAGQQLGIAARELNPEGGKFVTFVGRTGAQNAIERVGGFADGAGEKFEAVDNMGDENDRTRARENVRNSIQNHPDLTTLVGIWSYNAPAIVDVVKELDRREDFDVCVFDAEPLAIKQMSDGDVDVMVVQNPYQMGYQAVKLLNALVEDDTQTVGEMFPNADQENGDLYNTGMKVVVPEDSPLKPESFSENAEFILFGLLEPHEWGLILAIVIVVAFTAAVDQHHAYLQDPWRSFHDICRQTSMLGIFALGAALVIIAGGIDLSAGSVIAISGTICGSIMLLLAPEAMESGDPLGTGVIIAAITGTLLVGFFIGTLHAWLITVVGLPPFVATLASLVGLRSLGRAITEYLAHSTQIQIYDAQFRDITKSVGVQATLFIGLAIVMWILLSRTVVGRHIYALGGNEEAARLSGIRTDRLKWLAYSIAAMLSSLAGILYIGDQGVVDPQTLGRAYELNAIAAAVVGGCSLQGGVGTILGTVLGCVFLRLVIDGVAKMIDSGADVYEGLIVGILVVFAVAFNELRRARDAQKKFFSGALGVAAGGVLVLFAGVVAALLSGAQEGATQRSTIIGLVVAGIVLAAVVAMYVFERRPKQSG</sequence>
<feature type="transmembrane region" description="Helical" evidence="6">
    <location>
        <begin position="514"/>
        <end position="532"/>
    </location>
</feature>
<comment type="caution">
    <text evidence="9">The sequence shown here is derived from an EMBL/GenBank/DDBJ whole genome shotgun (WGS) entry which is preliminary data.</text>
</comment>
<dbReference type="PANTHER" id="PTHR32196">
    <property type="entry name" value="ABC TRANSPORTER PERMEASE PROTEIN YPHD-RELATED-RELATED"/>
    <property type="match status" value="1"/>
</dbReference>
<evidence type="ECO:0000256" key="5">
    <source>
        <dbReference type="ARBA" id="ARBA00023136"/>
    </source>
</evidence>
<evidence type="ECO:0000313" key="10">
    <source>
        <dbReference type="EMBL" id="CAL1125470.1"/>
    </source>
</evidence>
<gene>
    <name evidence="9" type="ORF">C1SCF055_LOCUS685</name>
</gene>
<accession>A0A9P1FEU1</accession>
<feature type="transmembrane region" description="Helical" evidence="6">
    <location>
        <begin position="674"/>
        <end position="698"/>
    </location>
</feature>
<keyword evidence="5 6" id="KW-0472">Membrane</keyword>
<dbReference type="PANTHER" id="PTHR32196:SF15">
    <property type="entry name" value="SUGAR ABC TRANSPORTER PERMEASE PROTEIN"/>
    <property type="match status" value="1"/>
</dbReference>
<evidence type="ECO:0000313" key="12">
    <source>
        <dbReference type="Proteomes" id="UP001152797"/>
    </source>
</evidence>
<dbReference type="OrthoDB" id="10267237at2759"/>
<evidence type="ECO:0000313" key="9">
    <source>
        <dbReference type="EMBL" id="CAI3972095.1"/>
    </source>
</evidence>
<name>A0A9P1FEU1_9DINO</name>
<keyword evidence="12" id="KW-1185">Reference proteome</keyword>
<keyword evidence="4 6" id="KW-1133">Transmembrane helix</keyword>
<feature type="transmembrane region" description="Helical" evidence="6">
    <location>
        <begin position="563"/>
        <end position="581"/>
    </location>
</feature>
<dbReference type="GO" id="GO:0022857">
    <property type="term" value="F:transmembrane transporter activity"/>
    <property type="evidence" value="ECO:0007669"/>
    <property type="project" value="InterPro"/>
</dbReference>
<evidence type="ECO:0000256" key="6">
    <source>
        <dbReference type="SAM" id="Phobius"/>
    </source>
</evidence>
<protein>
    <submittedName>
        <fullName evidence="11">Ribose import permease protein RbsC</fullName>
    </submittedName>
</protein>
<feature type="transmembrane region" description="Helical" evidence="6">
    <location>
        <begin position="601"/>
        <end position="632"/>
    </location>
</feature>
<dbReference type="InterPro" id="IPR001851">
    <property type="entry name" value="ABC_transp_permease"/>
</dbReference>
<feature type="signal peptide" evidence="7">
    <location>
        <begin position="1"/>
        <end position="18"/>
    </location>
</feature>